<dbReference type="OMA" id="HIEVECI"/>
<gene>
    <name evidence="3" type="ORF">M427DRAFT_378471</name>
</gene>
<evidence type="ECO:0000259" key="2">
    <source>
        <dbReference type="Pfam" id="PF08546"/>
    </source>
</evidence>
<feature type="domain" description="Ketopantoate reductase C-terminal" evidence="2">
    <location>
        <begin position="215"/>
        <end position="345"/>
    </location>
</feature>
<proteinExistence type="predicted"/>
<evidence type="ECO:0008006" key="5">
    <source>
        <dbReference type="Google" id="ProtNLM"/>
    </source>
</evidence>
<sequence>MASPIHSIVVGAGALGVVYGSTLHQPNAPTPSLVSAVLRSEYDAIAARGGTFTIRSVGAKGKTLDKEWRPERIFRTAESASTANSGLVWDYVVVCAKFLPEVYATVDLISPLLTPNRTTVILIQNGLGIERDIAVRYPTVPVASASAYISAVRSEEEKGVTILKVDQGLPIGLYRGEDLPSGEYSIPPGAEEKVQLVVELWKTGGTRATYEPDNQPVRWAKLFVNAVYGPITILAGGLDTHEVLSSPGLRATVLAHHQELERAAELVLGKARFEAKVKSTGWYKSGEKSITDFQRLPAFHFSICTDFKLGNHIEVECILGEAVRQAKQRGCECPRLESTYEILRSAAGRRKAEKL</sequence>
<dbReference type="Proteomes" id="UP000070544">
    <property type="component" value="Unassembled WGS sequence"/>
</dbReference>
<dbReference type="Pfam" id="PF02558">
    <property type="entry name" value="ApbA"/>
    <property type="match status" value="1"/>
</dbReference>
<dbReference type="InterPro" id="IPR013332">
    <property type="entry name" value="KPR_N"/>
</dbReference>
<dbReference type="PANTHER" id="PTHR21708">
    <property type="entry name" value="PROBABLE 2-DEHYDROPANTOATE 2-REDUCTASE"/>
    <property type="match status" value="1"/>
</dbReference>
<dbReference type="OrthoDB" id="3609at2759"/>
<evidence type="ECO:0000259" key="1">
    <source>
        <dbReference type="Pfam" id="PF02558"/>
    </source>
</evidence>
<organism evidence="3 4">
    <name type="scientific">Gonapodya prolifera (strain JEL478)</name>
    <name type="common">Monoblepharis prolifera</name>
    <dbReference type="NCBI Taxonomy" id="1344416"/>
    <lineage>
        <taxon>Eukaryota</taxon>
        <taxon>Fungi</taxon>
        <taxon>Fungi incertae sedis</taxon>
        <taxon>Chytridiomycota</taxon>
        <taxon>Chytridiomycota incertae sedis</taxon>
        <taxon>Monoblepharidomycetes</taxon>
        <taxon>Monoblepharidales</taxon>
        <taxon>Gonapodyaceae</taxon>
        <taxon>Gonapodya</taxon>
    </lineage>
</organism>
<dbReference type="STRING" id="1344416.A0A139AV31"/>
<dbReference type="InterPro" id="IPR051402">
    <property type="entry name" value="KPR-Related"/>
</dbReference>
<dbReference type="InterPro" id="IPR013752">
    <property type="entry name" value="KPA_reductase"/>
</dbReference>
<dbReference type="EMBL" id="KQ965735">
    <property type="protein sequence ID" value="KXS20567.1"/>
    <property type="molecule type" value="Genomic_DNA"/>
</dbReference>
<dbReference type="InterPro" id="IPR013328">
    <property type="entry name" value="6PGD_dom2"/>
</dbReference>
<dbReference type="Gene3D" id="1.10.1040.10">
    <property type="entry name" value="N-(1-d-carboxylethyl)-l-norvaline Dehydrogenase, domain 2"/>
    <property type="match status" value="1"/>
</dbReference>
<evidence type="ECO:0000313" key="3">
    <source>
        <dbReference type="EMBL" id="KXS20567.1"/>
    </source>
</evidence>
<dbReference type="Gene3D" id="3.40.50.720">
    <property type="entry name" value="NAD(P)-binding Rossmann-like Domain"/>
    <property type="match status" value="1"/>
</dbReference>
<dbReference type="InterPro" id="IPR008927">
    <property type="entry name" value="6-PGluconate_DH-like_C_sf"/>
</dbReference>
<name>A0A139AV31_GONPJ</name>
<dbReference type="Pfam" id="PF08546">
    <property type="entry name" value="ApbA_C"/>
    <property type="match status" value="1"/>
</dbReference>
<feature type="domain" description="Ketopantoate reductase N-terminal" evidence="1">
    <location>
        <begin position="9"/>
        <end position="156"/>
    </location>
</feature>
<protein>
    <recommendedName>
        <fullName evidence="5">2-dehydropantoate 2-reductase</fullName>
    </recommendedName>
</protein>
<keyword evidence="4" id="KW-1185">Reference proteome</keyword>
<reference evidence="3 4" key="1">
    <citation type="journal article" date="2015" name="Genome Biol. Evol.">
        <title>Phylogenomic analyses indicate that early fungi evolved digesting cell walls of algal ancestors of land plants.</title>
        <authorList>
            <person name="Chang Y."/>
            <person name="Wang S."/>
            <person name="Sekimoto S."/>
            <person name="Aerts A.L."/>
            <person name="Choi C."/>
            <person name="Clum A."/>
            <person name="LaButti K.M."/>
            <person name="Lindquist E.A."/>
            <person name="Yee Ngan C."/>
            <person name="Ohm R.A."/>
            <person name="Salamov A.A."/>
            <person name="Grigoriev I.V."/>
            <person name="Spatafora J.W."/>
            <person name="Berbee M.L."/>
        </authorList>
    </citation>
    <scope>NUCLEOTIDE SEQUENCE [LARGE SCALE GENOMIC DNA]</scope>
    <source>
        <strain evidence="3 4">JEL478</strain>
    </source>
</reference>
<dbReference type="GO" id="GO:0005737">
    <property type="term" value="C:cytoplasm"/>
    <property type="evidence" value="ECO:0007669"/>
    <property type="project" value="TreeGrafter"/>
</dbReference>
<dbReference type="PANTHER" id="PTHR21708:SF43">
    <property type="entry name" value="KETOPANTOATE REDUCTASE C-TERMINAL DOMAIN-CONTAINING PROTEIN"/>
    <property type="match status" value="1"/>
</dbReference>
<evidence type="ECO:0000313" key="4">
    <source>
        <dbReference type="Proteomes" id="UP000070544"/>
    </source>
</evidence>
<accession>A0A139AV31</accession>
<dbReference type="SUPFAM" id="SSF48179">
    <property type="entry name" value="6-phosphogluconate dehydrogenase C-terminal domain-like"/>
    <property type="match status" value="1"/>
</dbReference>
<dbReference type="AlphaFoldDB" id="A0A139AV31"/>